<dbReference type="GO" id="GO:0046872">
    <property type="term" value="F:metal ion binding"/>
    <property type="evidence" value="ECO:0007669"/>
    <property type="project" value="UniProtKB-KW"/>
</dbReference>
<name>A0A2H0NC64_9BACT</name>
<reference evidence="5 6" key="1">
    <citation type="submission" date="2017-09" db="EMBL/GenBank/DDBJ databases">
        <title>Depth-based differentiation of microbial function through sediment-hosted aquifers and enrichment of novel symbionts in the deep terrestrial subsurface.</title>
        <authorList>
            <person name="Probst A.J."/>
            <person name="Ladd B."/>
            <person name="Jarett J.K."/>
            <person name="Geller-Mcgrath D.E."/>
            <person name="Sieber C.M."/>
            <person name="Emerson J.B."/>
            <person name="Anantharaman K."/>
            <person name="Thomas B.C."/>
            <person name="Malmstrom R."/>
            <person name="Stieglmeier M."/>
            <person name="Klingl A."/>
            <person name="Woyke T."/>
            <person name="Ryan C.M."/>
            <person name="Banfield J.F."/>
        </authorList>
    </citation>
    <scope>NUCLEOTIDE SEQUENCE [LARGE SCALE GENOMIC DNA]</scope>
    <source>
        <strain evidence="5">CG11_big_fil_rev_8_21_14_0_20_38_23</strain>
    </source>
</reference>
<evidence type="ECO:0000313" key="5">
    <source>
        <dbReference type="EMBL" id="PIR06480.1"/>
    </source>
</evidence>
<evidence type="ECO:0000313" key="6">
    <source>
        <dbReference type="Proteomes" id="UP000228867"/>
    </source>
</evidence>
<dbReference type="Gene3D" id="3.30.70.20">
    <property type="match status" value="1"/>
</dbReference>
<keyword evidence="1" id="KW-0479">Metal-binding</keyword>
<dbReference type="SUPFAM" id="SSF54862">
    <property type="entry name" value="4Fe-4S ferredoxins"/>
    <property type="match status" value="1"/>
</dbReference>
<comment type="caution">
    <text evidence="5">The sequence shown here is derived from an EMBL/GenBank/DDBJ whole genome shotgun (WGS) entry which is preliminary data.</text>
</comment>
<evidence type="ECO:0000256" key="3">
    <source>
        <dbReference type="ARBA" id="ARBA00023014"/>
    </source>
</evidence>
<dbReference type="InterPro" id="IPR017896">
    <property type="entry name" value="4Fe4S_Fe-S-bd"/>
</dbReference>
<keyword evidence="3" id="KW-0411">Iron-sulfur</keyword>
<protein>
    <recommendedName>
        <fullName evidence="4">4Fe-4S ferredoxin-type domain-containing protein</fullName>
    </recommendedName>
</protein>
<evidence type="ECO:0000256" key="1">
    <source>
        <dbReference type="ARBA" id="ARBA00022723"/>
    </source>
</evidence>
<sequence length="81" mass="8857">MVIQTVVKFLTGLKWLVNKNMAKKYQINKEKCIGCGVCVATCEGGFELGEDGKSKVIDQEKVEKCGGESICPFGAIEKVEK</sequence>
<dbReference type="Proteomes" id="UP000228867">
    <property type="component" value="Unassembled WGS sequence"/>
</dbReference>
<evidence type="ECO:0000256" key="2">
    <source>
        <dbReference type="ARBA" id="ARBA00023004"/>
    </source>
</evidence>
<dbReference type="Pfam" id="PF13459">
    <property type="entry name" value="Fer4_15"/>
    <property type="match status" value="1"/>
</dbReference>
<organism evidence="5 6">
    <name type="scientific">Candidatus Jorgensenbacteria bacterium CG11_big_fil_rev_8_21_14_0_20_38_23</name>
    <dbReference type="NCBI Taxonomy" id="1974594"/>
    <lineage>
        <taxon>Bacteria</taxon>
        <taxon>Candidatus Joergenseniibacteriota</taxon>
    </lineage>
</organism>
<gene>
    <name evidence="5" type="ORF">COV54_02385</name>
</gene>
<proteinExistence type="predicted"/>
<dbReference type="EMBL" id="PCWR01000054">
    <property type="protein sequence ID" value="PIR06480.1"/>
    <property type="molecule type" value="Genomic_DNA"/>
</dbReference>
<dbReference type="PROSITE" id="PS00198">
    <property type="entry name" value="4FE4S_FER_1"/>
    <property type="match status" value="1"/>
</dbReference>
<dbReference type="PROSITE" id="PS51379">
    <property type="entry name" value="4FE4S_FER_2"/>
    <property type="match status" value="1"/>
</dbReference>
<feature type="domain" description="4Fe-4S ferredoxin-type" evidence="4">
    <location>
        <begin position="23"/>
        <end position="51"/>
    </location>
</feature>
<evidence type="ECO:0000259" key="4">
    <source>
        <dbReference type="PROSITE" id="PS51379"/>
    </source>
</evidence>
<keyword evidence="2" id="KW-0408">Iron</keyword>
<dbReference type="GO" id="GO:0051536">
    <property type="term" value="F:iron-sulfur cluster binding"/>
    <property type="evidence" value="ECO:0007669"/>
    <property type="project" value="UniProtKB-KW"/>
</dbReference>
<accession>A0A2H0NC64</accession>
<dbReference type="AlphaFoldDB" id="A0A2H0NC64"/>
<dbReference type="InterPro" id="IPR017900">
    <property type="entry name" value="4Fe4S_Fe_S_CS"/>
</dbReference>